<organism evidence="2 3">
    <name type="scientific">Emiliania huxleyi (strain CCMP1516)</name>
    <dbReference type="NCBI Taxonomy" id="280463"/>
    <lineage>
        <taxon>Eukaryota</taxon>
        <taxon>Haptista</taxon>
        <taxon>Haptophyta</taxon>
        <taxon>Prymnesiophyceae</taxon>
        <taxon>Isochrysidales</taxon>
        <taxon>Noelaerhabdaceae</taxon>
        <taxon>Emiliania</taxon>
    </lineage>
</organism>
<dbReference type="OMA" id="PFHANAR"/>
<dbReference type="AlphaFoldDB" id="A0A0D3JP39"/>
<accession>A0A0D3JP39</accession>
<dbReference type="eggNOG" id="ENOG502SEZG">
    <property type="taxonomic scope" value="Eukaryota"/>
</dbReference>
<dbReference type="GeneID" id="17280833"/>
<dbReference type="EnsemblProtists" id="EOD25274">
    <property type="protein sequence ID" value="EOD25274"/>
    <property type="gene ID" value="EMIHUDRAFT_115614"/>
</dbReference>
<proteinExistence type="predicted"/>
<reference evidence="3" key="1">
    <citation type="journal article" date="2013" name="Nature">
        <title>Pan genome of the phytoplankton Emiliania underpins its global distribution.</title>
        <authorList>
            <person name="Read B.A."/>
            <person name="Kegel J."/>
            <person name="Klute M.J."/>
            <person name="Kuo A."/>
            <person name="Lefebvre S.C."/>
            <person name="Maumus F."/>
            <person name="Mayer C."/>
            <person name="Miller J."/>
            <person name="Monier A."/>
            <person name="Salamov A."/>
            <person name="Young J."/>
            <person name="Aguilar M."/>
            <person name="Claverie J.M."/>
            <person name="Frickenhaus S."/>
            <person name="Gonzalez K."/>
            <person name="Herman E.K."/>
            <person name="Lin Y.C."/>
            <person name="Napier J."/>
            <person name="Ogata H."/>
            <person name="Sarno A.F."/>
            <person name="Shmutz J."/>
            <person name="Schroeder D."/>
            <person name="de Vargas C."/>
            <person name="Verret F."/>
            <person name="von Dassow P."/>
            <person name="Valentin K."/>
            <person name="Van de Peer Y."/>
            <person name="Wheeler G."/>
            <person name="Dacks J.B."/>
            <person name="Delwiche C.F."/>
            <person name="Dyhrman S.T."/>
            <person name="Glockner G."/>
            <person name="John U."/>
            <person name="Richards T."/>
            <person name="Worden A.Z."/>
            <person name="Zhang X."/>
            <person name="Grigoriev I.V."/>
            <person name="Allen A.E."/>
            <person name="Bidle K."/>
            <person name="Borodovsky M."/>
            <person name="Bowler C."/>
            <person name="Brownlee C."/>
            <person name="Cock J.M."/>
            <person name="Elias M."/>
            <person name="Gladyshev V.N."/>
            <person name="Groth M."/>
            <person name="Guda C."/>
            <person name="Hadaegh A."/>
            <person name="Iglesias-Rodriguez M.D."/>
            <person name="Jenkins J."/>
            <person name="Jones B.M."/>
            <person name="Lawson T."/>
            <person name="Leese F."/>
            <person name="Lindquist E."/>
            <person name="Lobanov A."/>
            <person name="Lomsadze A."/>
            <person name="Malik S.B."/>
            <person name="Marsh M.E."/>
            <person name="Mackinder L."/>
            <person name="Mock T."/>
            <person name="Mueller-Roeber B."/>
            <person name="Pagarete A."/>
            <person name="Parker M."/>
            <person name="Probert I."/>
            <person name="Quesneville H."/>
            <person name="Raines C."/>
            <person name="Rensing S.A."/>
            <person name="Riano-Pachon D.M."/>
            <person name="Richier S."/>
            <person name="Rokitta S."/>
            <person name="Shiraiwa Y."/>
            <person name="Soanes D.M."/>
            <person name="van der Giezen M."/>
            <person name="Wahlund T.M."/>
            <person name="Williams B."/>
            <person name="Wilson W."/>
            <person name="Wolfe G."/>
            <person name="Wurch L.L."/>
        </authorList>
    </citation>
    <scope>NUCLEOTIDE SEQUENCE</scope>
</reference>
<evidence type="ECO:0000256" key="1">
    <source>
        <dbReference type="SAM" id="MobiDB-lite"/>
    </source>
</evidence>
<feature type="region of interest" description="Disordered" evidence="1">
    <location>
        <begin position="146"/>
        <end position="171"/>
    </location>
</feature>
<dbReference type="EnsemblProtists" id="EOD35563">
    <property type="protein sequence ID" value="EOD35563"/>
    <property type="gene ID" value="EMIHUDRAFT_98564"/>
</dbReference>
<dbReference type="Proteomes" id="UP000013827">
    <property type="component" value="Unassembled WGS sequence"/>
</dbReference>
<reference evidence="2" key="2">
    <citation type="submission" date="2024-10" db="UniProtKB">
        <authorList>
            <consortium name="EnsemblProtists"/>
        </authorList>
    </citation>
    <scope>IDENTIFICATION</scope>
</reference>
<protein>
    <submittedName>
        <fullName evidence="2">Uncharacterized protein</fullName>
    </submittedName>
</protein>
<dbReference type="KEGG" id="ehx:EMIHUDRAFT_98564"/>
<dbReference type="GeneID" id="17270819"/>
<name>A0A0D3JP39_EMIH1</name>
<dbReference type="RefSeq" id="XP_005777703.1">
    <property type="nucleotide sequence ID" value="XM_005777646.1"/>
</dbReference>
<evidence type="ECO:0000313" key="2">
    <source>
        <dbReference type="EnsemblProtists" id="EOD25274"/>
    </source>
</evidence>
<dbReference type="KEGG" id="ehx:EMIHUDRAFT_115614"/>
<dbReference type="RefSeq" id="XP_005787992.1">
    <property type="nucleotide sequence ID" value="XM_005787935.1"/>
</dbReference>
<keyword evidence="3" id="KW-1185">Reference proteome</keyword>
<sequence length="171" mass="17379">MIAALAVNALLPGAPPPQTTATRRGLLGGFAALVAAPAASHAVTARTGLSSVFTGEYDDPQHPGCLRSIKVGGAPMLPSGRRSRNPQAAIAGVDSACDARPEASAVWKLTGSVAESGESIAIDFSPKGGPKDLLGVWEGDGIKFPDGNKWTKVPNGTPSRRPASLATLNSD</sequence>
<evidence type="ECO:0000313" key="3">
    <source>
        <dbReference type="Proteomes" id="UP000013827"/>
    </source>
</evidence>
<dbReference type="PaxDb" id="2903-EOD25274"/>
<dbReference type="HOGENOM" id="CLU_1646897_0_0_1"/>